<keyword evidence="3" id="KW-1185">Reference proteome</keyword>
<proteinExistence type="predicted"/>
<dbReference type="AlphaFoldDB" id="A0A977KC26"/>
<dbReference type="EMBL" id="CP006868">
    <property type="protein sequence ID" value="UXD22912.1"/>
    <property type="molecule type" value="Genomic_DNA"/>
</dbReference>
<dbReference type="PANTHER" id="PTHR30121:SF6">
    <property type="entry name" value="SLR6007 PROTEIN"/>
    <property type="match status" value="1"/>
</dbReference>
<dbReference type="InterPro" id="IPR027417">
    <property type="entry name" value="P-loop_NTPase"/>
</dbReference>
<evidence type="ECO:0000313" key="3">
    <source>
        <dbReference type="Proteomes" id="UP001063698"/>
    </source>
</evidence>
<dbReference type="SMART" id="SM00382">
    <property type="entry name" value="AAA"/>
    <property type="match status" value="1"/>
</dbReference>
<dbReference type="InterPro" id="IPR003593">
    <property type="entry name" value="AAA+_ATPase"/>
</dbReference>
<gene>
    <name evidence="2" type="ORF">IPA_09555</name>
</gene>
<dbReference type="CDD" id="cd01127">
    <property type="entry name" value="TrwB_TraG_TraD_VirD4"/>
    <property type="match status" value="1"/>
</dbReference>
<feature type="domain" description="AAA+ ATPase" evidence="1">
    <location>
        <begin position="244"/>
        <end position="405"/>
    </location>
</feature>
<dbReference type="SUPFAM" id="SSF52540">
    <property type="entry name" value="P-loop containing nucleoside triphosphate hydrolases"/>
    <property type="match status" value="1"/>
</dbReference>
<sequence length="469" mass="53190">MVEVMIFEILVPTLVALIVCKRSNRIKRKRMFNVEDGIIKVVYGKKVIFVGGIEVVDIDPSRLYDEYYETIRQYSYALQRAAPGMILEIRLVKKPIAVNDILAKLEREITSLRVLKMSDPTDVKVDRKLRVLEKLYKVLSEGVPPASINLKYLLYSNELNKLRSEMQFISVVLENLLGAKVRKINNRELKRLINVNIIKSKDITCTAESLGLVYPHVKKSDINGIYIGKDISTNEPVFLGYDDLTHHVGVVGSTGSGKTTFLASLIYRLKTLSEDVDVTVVDPKGDLRYILEKVDLEVNVITYHGDPRLRNEKINDIMLNILNEIIEMNPTKRLRRLVVIDEAWIVSEELMEELVREGRSKGVGVVLSTQELGDLSDAILTNTHTMILFRSNSIKNEDLYFKLLGEQYRLLKALPRGEVFLRHQGHVKRILVDVEEILQVLTSTTLKSSIPNSSSTSLALLKEDGGNSE</sequence>
<dbReference type="InterPro" id="IPR002789">
    <property type="entry name" value="HerA_central"/>
</dbReference>
<organism evidence="2 3">
    <name type="scientific">Ignicoccus pacificus DSM 13166</name>
    <dbReference type="NCBI Taxonomy" id="940294"/>
    <lineage>
        <taxon>Archaea</taxon>
        <taxon>Thermoproteota</taxon>
        <taxon>Thermoprotei</taxon>
        <taxon>Desulfurococcales</taxon>
        <taxon>Desulfurococcaceae</taxon>
        <taxon>Ignicoccus</taxon>
    </lineage>
</organism>
<dbReference type="Pfam" id="PF01935">
    <property type="entry name" value="DUF87"/>
    <property type="match status" value="1"/>
</dbReference>
<dbReference type="PANTHER" id="PTHR30121">
    <property type="entry name" value="UNCHARACTERIZED PROTEIN YJGR-RELATED"/>
    <property type="match status" value="1"/>
</dbReference>
<dbReference type="InterPro" id="IPR051162">
    <property type="entry name" value="T4SS_component"/>
</dbReference>
<dbReference type="Gene3D" id="3.40.50.300">
    <property type="entry name" value="P-loop containing nucleotide triphosphate hydrolases"/>
    <property type="match status" value="1"/>
</dbReference>
<dbReference type="Proteomes" id="UP001063698">
    <property type="component" value="Chromosome"/>
</dbReference>
<protein>
    <recommendedName>
        <fullName evidence="1">AAA+ ATPase domain-containing protein</fullName>
    </recommendedName>
</protein>
<dbReference type="KEGG" id="ipc:IPA_09555"/>
<evidence type="ECO:0000259" key="1">
    <source>
        <dbReference type="SMART" id="SM00382"/>
    </source>
</evidence>
<name>A0A977KC26_9CREN</name>
<reference evidence="2" key="1">
    <citation type="submission" date="2013-11" db="EMBL/GenBank/DDBJ databases">
        <title>Comparative genomics of Ignicoccus.</title>
        <authorList>
            <person name="Podar M."/>
        </authorList>
    </citation>
    <scope>NUCLEOTIDE SEQUENCE</scope>
    <source>
        <strain evidence="2">DSM 13166</strain>
    </source>
</reference>
<evidence type="ECO:0000313" key="2">
    <source>
        <dbReference type="EMBL" id="UXD22912.1"/>
    </source>
</evidence>
<accession>A0A977KC26</accession>